<dbReference type="SUPFAM" id="SSF56281">
    <property type="entry name" value="Metallo-hydrolase/oxidoreductase"/>
    <property type="match status" value="1"/>
</dbReference>
<name>E1Y8S5_9BACT</name>
<organism evidence="1">
    <name type="scientific">uncultured Desulfobacterium sp</name>
    <dbReference type="NCBI Taxonomy" id="201089"/>
    <lineage>
        <taxon>Bacteria</taxon>
        <taxon>Pseudomonadati</taxon>
        <taxon>Thermodesulfobacteriota</taxon>
        <taxon>Desulfobacteria</taxon>
        <taxon>Desulfobacterales</taxon>
        <taxon>Desulfobacteriaceae</taxon>
        <taxon>Desulfobacterium</taxon>
        <taxon>environmental samples</taxon>
    </lineage>
</organism>
<sequence>MRPLFHPRTVNGPFGDPGLFISFLFQKRAILFDLGDIHSLSSGDILKISHVFVSHTHMDHFSGFDRLLRLLLGRNKDIYFYGPEGFLSNIEGKLAGYSWNLVHNYKNPLILHATEVNPDKQITKTFRCINKFTPDPEIIINSFNGTLHKEPAFNVSALIIDHGIPCLGFSTKEQFHINIIKKNVESLGLEIGPWLRNLKDALYKQQDPDSVFEVCSGENKTVNKKFNLGELSEKIVLITRGQKITYIADTAFNKSNTDKIIEFAKDSDYLFIEASFLHKDCELAEKKLHLTARQAGYLAAMAKAKLFTIFHFSPRNIGQERLLYQEARQEYEKHISAT</sequence>
<gene>
    <name evidence="1" type="ORF">N47_A09980</name>
</gene>
<dbReference type="GO" id="GO:0042781">
    <property type="term" value="F:3'-tRNA processing endoribonuclease activity"/>
    <property type="evidence" value="ECO:0007669"/>
    <property type="project" value="TreeGrafter"/>
</dbReference>
<dbReference type="PANTHER" id="PTHR46018">
    <property type="entry name" value="ZINC PHOSPHODIESTERASE ELAC PROTEIN 1"/>
    <property type="match status" value="1"/>
</dbReference>
<dbReference type="InterPro" id="IPR036866">
    <property type="entry name" value="RibonucZ/Hydroxyglut_hydro"/>
</dbReference>
<dbReference type="AlphaFoldDB" id="E1Y8S5"/>
<protein>
    <submittedName>
        <fullName evidence="1">Uncharacterized protein</fullName>
    </submittedName>
</protein>
<accession>E1Y8S5</accession>
<reference evidence="1" key="1">
    <citation type="journal article" date="2011" name="Environ. Microbiol.">
        <title>Genomic insights into the metabolic potential of the polycyclic aromatic hydrocarbon degrading sulfate-reducing Deltaproteobacterium N47.</title>
        <authorList>
            <person name="Bergmann F."/>
            <person name="Selesi D."/>
            <person name="Weinmaier T."/>
            <person name="Tischler P."/>
            <person name="Rattei T."/>
            <person name="Meckenstock R.U."/>
        </authorList>
    </citation>
    <scope>NUCLEOTIDE SEQUENCE</scope>
</reference>
<dbReference type="PANTHER" id="PTHR46018:SF7">
    <property type="entry name" value="RIBONUCLEASE Z"/>
    <property type="match status" value="1"/>
</dbReference>
<dbReference type="EMBL" id="FR695864">
    <property type="protein sequence ID" value="CBX26969.1"/>
    <property type="molecule type" value="Genomic_DNA"/>
</dbReference>
<dbReference type="Gene3D" id="3.60.15.10">
    <property type="entry name" value="Ribonuclease Z/Hydroxyacylglutathione hydrolase-like"/>
    <property type="match status" value="1"/>
</dbReference>
<evidence type="ECO:0000313" key="1">
    <source>
        <dbReference type="EMBL" id="CBX26969.1"/>
    </source>
</evidence>
<proteinExistence type="predicted"/>
<dbReference type="NCBIfam" id="NF002558">
    <property type="entry name" value="PRK02126.1"/>
    <property type="match status" value="1"/>
</dbReference>